<evidence type="ECO:0000256" key="4">
    <source>
        <dbReference type="ARBA" id="ARBA00022519"/>
    </source>
</evidence>
<keyword evidence="5 9" id="KW-0812">Transmembrane</keyword>
<comment type="subcellular location">
    <subcellularLocation>
        <location evidence="1 9">Cell inner membrane</location>
        <topology evidence="1 9">Multi-pass membrane protein</topology>
    </subcellularLocation>
</comment>
<organism evidence="11 12">
    <name type="scientific">Microbaculum marinum</name>
    <dbReference type="NCBI Taxonomy" id="1764581"/>
    <lineage>
        <taxon>Bacteria</taxon>
        <taxon>Pseudomonadati</taxon>
        <taxon>Pseudomonadota</taxon>
        <taxon>Alphaproteobacteria</taxon>
        <taxon>Hyphomicrobiales</taxon>
        <taxon>Tepidamorphaceae</taxon>
        <taxon>Microbaculum</taxon>
    </lineage>
</organism>
<dbReference type="Proteomes" id="UP001378188">
    <property type="component" value="Unassembled WGS sequence"/>
</dbReference>
<keyword evidence="6 9" id="KW-1133">Transmembrane helix</keyword>
<dbReference type="AlphaFoldDB" id="A0AAW9S1F5"/>
<dbReference type="GO" id="GO:0005886">
    <property type="term" value="C:plasma membrane"/>
    <property type="evidence" value="ECO:0007669"/>
    <property type="project" value="UniProtKB-SubCell"/>
</dbReference>
<evidence type="ECO:0000256" key="5">
    <source>
        <dbReference type="ARBA" id="ARBA00022692"/>
    </source>
</evidence>
<gene>
    <name evidence="11" type="ORF">V3328_26195</name>
</gene>
<evidence type="ECO:0000256" key="7">
    <source>
        <dbReference type="ARBA" id="ARBA00023136"/>
    </source>
</evidence>
<accession>A0AAW9S1F5</accession>
<dbReference type="InterPro" id="IPR007387">
    <property type="entry name" value="TRAP_DctQ"/>
</dbReference>
<dbReference type="Pfam" id="PF04290">
    <property type="entry name" value="DctQ"/>
    <property type="match status" value="1"/>
</dbReference>
<evidence type="ECO:0000256" key="6">
    <source>
        <dbReference type="ARBA" id="ARBA00022989"/>
    </source>
</evidence>
<dbReference type="PANTHER" id="PTHR35011:SF10">
    <property type="entry name" value="TRAP TRANSPORTER SMALL PERMEASE PROTEIN"/>
    <property type="match status" value="1"/>
</dbReference>
<comment type="similarity">
    <text evidence="8 9">Belongs to the TRAP transporter small permease family.</text>
</comment>
<keyword evidence="12" id="KW-1185">Reference proteome</keyword>
<comment type="subunit">
    <text evidence="9">The complex comprises the extracytoplasmic solute receptor protein and the two transmembrane proteins.</text>
</comment>
<comment type="function">
    <text evidence="9">Part of the tripartite ATP-independent periplasmic (TRAP) transport system.</text>
</comment>
<feature type="transmembrane region" description="Helical" evidence="9">
    <location>
        <begin position="90"/>
        <end position="110"/>
    </location>
</feature>
<feature type="transmembrane region" description="Helical" evidence="9">
    <location>
        <begin position="50"/>
        <end position="69"/>
    </location>
</feature>
<keyword evidence="4 9" id="KW-0997">Cell inner membrane</keyword>
<keyword evidence="3" id="KW-1003">Cell membrane</keyword>
<evidence type="ECO:0000256" key="9">
    <source>
        <dbReference type="RuleBase" id="RU369079"/>
    </source>
</evidence>
<dbReference type="PANTHER" id="PTHR35011">
    <property type="entry name" value="2,3-DIKETO-L-GULONATE TRAP TRANSPORTER SMALL PERMEASE PROTEIN YIAM"/>
    <property type="match status" value="1"/>
</dbReference>
<protein>
    <recommendedName>
        <fullName evidence="9">TRAP transporter small permease protein</fullName>
    </recommendedName>
</protein>
<evidence type="ECO:0000313" key="12">
    <source>
        <dbReference type="Proteomes" id="UP001378188"/>
    </source>
</evidence>
<evidence type="ECO:0000259" key="10">
    <source>
        <dbReference type="Pfam" id="PF04290"/>
    </source>
</evidence>
<comment type="caution">
    <text evidence="11">The sequence shown here is derived from an EMBL/GenBank/DDBJ whole genome shotgun (WGS) entry which is preliminary data.</text>
</comment>
<keyword evidence="7 9" id="KW-0472">Membrane</keyword>
<evidence type="ECO:0000256" key="2">
    <source>
        <dbReference type="ARBA" id="ARBA00022448"/>
    </source>
</evidence>
<reference evidence="11 12" key="1">
    <citation type="submission" date="2024-02" db="EMBL/GenBank/DDBJ databases">
        <title>Genome analysis and characterization of Microbaculum marinisediminis sp. nov., isolated from marine sediment.</title>
        <authorList>
            <person name="Du Z.-J."/>
            <person name="Ye Y.-Q."/>
            <person name="Zhang Z.-R."/>
            <person name="Yuan S.-M."/>
            <person name="Zhang X.-Y."/>
        </authorList>
    </citation>
    <scope>NUCLEOTIDE SEQUENCE [LARGE SCALE GENOMIC DNA]</scope>
    <source>
        <strain evidence="11 12">SDUM1044001</strain>
    </source>
</reference>
<evidence type="ECO:0000256" key="3">
    <source>
        <dbReference type="ARBA" id="ARBA00022475"/>
    </source>
</evidence>
<name>A0AAW9S1F5_9HYPH</name>
<keyword evidence="2 9" id="KW-0813">Transport</keyword>
<evidence type="ECO:0000313" key="11">
    <source>
        <dbReference type="EMBL" id="MEJ8574993.1"/>
    </source>
</evidence>
<dbReference type="GO" id="GO:0015740">
    <property type="term" value="P:C4-dicarboxylate transport"/>
    <property type="evidence" value="ECO:0007669"/>
    <property type="project" value="TreeGrafter"/>
</dbReference>
<dbReference type="RefSeq" id="WP_340332693.1">
    <property type="nucleotide sequence ID" value="NZ_JAZHOF010000016.1"/>
</dbReference>
<evidence type="ECO:0000256" key="1">
    <source>
        <dbReference type="ARBA" id="ARBA00004429"/>
    </source>
</evidence>
<feature type="transmembrane region" description="Helical" evidence="9">
    <location>
        <begin position="130"/>
        <end position="152"/>
    </location>
</feature>
<feature type="transmembrane region" description="Helical" evidence="9">
    <location>
        <begin position="21"/>
        <end position="44"/>
    </location>
</feature>
<dbReference type="InterPro" id="IPR055348">
    <property type="entry name" value="DctQ"/>
</dbReference>
<dbReference type="EMBL" id="JAZHOF010000016">
    <property type="protein sequence ID" value="MEJ8574993.1"/>
    <property type="molecule type" value="Genomic_DNA"/>
</dbReference>
<evidence type="ECO:0000256" key="8">
    <source>
        <dbReference type="ARBA" id="ARBA00038436"/>
    </source>
</evidence>
<feature type="domain" description="Tripartite ATP-independent periplasmic transporters DctQ component" evidence="10">
    <location>
        <begin position="27"/>
        <end position="154"/>
    </location>
</feature>
<dbReference type="GO" id="GO:0022857">
    <property type="term" value="F:transmembrane transporter activity"/>
    <property type="evidence" value="ECO:0007669"/>
    <property type="project" value="UniProtKB-UniRule"/>
</dbReference>
<sequence length="176" mass="19007">MSKDRRPAFIAFDRGLADIAGAALVVMMVMTAISSFGRFFFSMPVPDVEAIAEMLLVGVVFLPLAYTQAKREHVVVTLFTDHMRAGIRARLIWFGVVVGIAGFAILLYALSKGALRAYESGDAYLGVNQIVTWPARTLAVVGTAALIVRLALDLTVSRTRAAELEKDGSAEIENTS</sequence>
<proteinExistence type="inferred from homology"/>